<evidence type="ECO:0000259" key="1">
    <source>
        <dbReference type="Pfam" id="PF05699"/>
    </source>
</evidence>
<dbReference type="InterPro" id="IPR012337">
    <property type="entry name" value="RNaseH-like_sf"/>
</dbReference>
<evidence type="ECO:0000313" key="2">
    <source>
        <dbReference type="EMBL" id="KNZ46330.1"/>
    </source>
</evidence>
<dbReference type="SUPFAM" id="SSF53098">
    <property type="entry name" value="Ribonuclease H-like"/>
    <property type="match status" value="1"/>
</dbReference>
<reference evidence="2 3" key="1">
    <citation type="submission" date="2015-08" db="EMBL/GenBank/DDBJ databases">
        <title>Next Generation Sequencing and Analysis of the Genome of Puccinia sorghi L Schw, the Causal Agent of Maize Common Rust.</title>
        <authorList>
            <person name="Rochi L."/>
            <person name="Burguener G."/>
            <person name="Darino M."/>
            <person name="Turjanski A."/>
            <person name="Kreff E."/>
            <person name="Dieguez M.J."/>
            <person name="Sacco F."/>
        </authorList>
    </citation>
    <scope>NUCLEOTIDE SEQUENCE [LARGE SCALE GENOMIC DNA]</scope>
    <source>
        <strain evidence="2 3">RO10H11247</strain>
    </source>
</reference>
<keyword evidence="3" id="KW-1185">Reference proteome</keyword>
<protein>
    <recommendedName>
        <fullName evidence="1">HAT C-terminal dimerisation domain-containing protein</fullName>
    </recommendedName>
</protein>
<dbReference type="EMBL" id="LAVV01012776">
    <property type="protein sequence ID" value="KNZ46330.1"/>
    <property type="molecule type" value="Genomic_DNA"/>
</dbReference>
<dbReference type="OrthoDB" id="1937594at2759"/>
<dbReference type="VEuPathDB" id="FungiDB:VP01_7353g1"/>
<feature type="domain" description="HAT C-terminal dimerisation" evidence="1">
    <location>
        <begin position="34"/>
        <end position="91"/>
    </location>
</feature>
<name>A0A0L6UEX2_9BASI</name>
<dbReference type="InterPro" id="IPR008906">
    <property type="entry name" value="HATC_C_dom"/>
</dbReference>
<organism evidence="2 3">
    <name type="scientific">Puccinia sorghi</name>
    <dbReference type="NCBI Taxonomy" id="27349"/>
    <lineage>
        <taxon>Eukaryota</taxon>
        <taxon>Fungi</taxon>
        <taxon>Dikarya</taxon>
        <taxon>Basidiomycota</taxon>
        <taxon>Pucciniomycotina</taxon>
        <taxon>Pucciniomycetes</taxon>
        <taxon>Pucciniales</taxon>
        <taxon>Pucciniaceae</taxon>
        <taxon>Puccinia</taxon>
    </lineage>
</organism>
<accession>A0A0L6UEX2</accession>
<sequence length="124" mass="14282">MFLEKHELWHSTPSAMNFPLVKHYLCQEPEPKGNQPLVFYAAHQKQYPLLSTMVHHFLEIPAASTSSKHVFSKGHQIVSWQQSSLKPKPLNPIEFSFFLCFLIMHTAHMTKKEEVEIGLIAIKA</sequence>
<dbReference type="Pfam" id="PF05699">
    <property type="entry name" value="Dimer_Tnp_hAT"/>
    <property type="match status" value="1"/>
</dbReference>
<gene>
    <name evidence="2" type="ORF">VP01_7353g1</name>
</gene>
<evidence type="ECO:0000313" key="3">
    <source>
        <dbReference type="Proteomes" id="UP000037035"/>
    </source>
</evidence>
<comment type="caution">
    <text evidence="2">The sequence shown here is derived from an EMBL/GenBank/DDBJ whole genome shotgun (WGS) entry which is preliminary data.</text>
</comment>
<dbReference type="GO" id="GO:0046983">
    <property type="term" value="F:protein dimerization activity"/>
    <property type="evidence" value="ECO:0007669"/>
    <property type="project" value="InterPro"/>
</dbReference>
<dbReference type="Proteomes" id="UP000037035">
    <property type="component" value="Unassembled WGS sequence"/>
</dbReference>
<proteinExistence type="predicted"/>
<dbReference type="AlphaFoldDB" id="A0A0L6UEX2"/>